<reference evidence="7" key="1">
    <citation type="journal article" date="2014" name="Int. J. Syst. Evol. Microbiol.">
        <title>Complete genome of a new Firmicutes species belonging to the dominant human colonic microbiota ('Ruminococcus bicirculans') reveals two chromosomes and a selective capacity to utilize plant glucans.</title>
        <authorList>
            <consortium name="NISC Comparative Sequencing Program"/>
            <person name="Wegmann U."/>
            <person name="Louis P."/>
            <person name="Goesmann A."/>
            <person name="Henrissat B."/>
            <person name="Duncan S.H."/>
            <person name="Flint H.J."/>
        </authorList>
    </citation>
    <scope>NUCLEOTIDE SEQUENCE</scope>
    <source>
        <strain evidence="7">NBRC 103855</strain>
    </source>
</reference>
<proteinExistence type="inferred from homology"/>
<comment type="subcellular location">
    <subcellularLocation>
        <location evidence="1 5">Cell membrane</location>
        <topology evidence="1 5">Multi-pass membrane protein</topology>
    </subcellularLocation>
</comment>
<gene>
    <name evidence="7" type="ORF">GCM10007913_40620</name>
</gene>
<evidence type="ECO:0000259" key="6">
    <source>
        <dbReference type="PROSITE" id="PS50928"/>
    </source>
</evidence>
<feature type="transmembrane region" description="Helical" evidence="5">
    <location>
        <begin position="294"/>
        <end position="312"/>
    </location>
</feature>
<evidence type="ECO:0000256" key="5">
    <source>
        <dbReference type="RuleBase" id="RU363032"/>
    </source>
</evidence>
<dbReference type="PROSITE" id="PS50928">
    <property type="entry name" value="ABC_TM1"/>
    <property type="match status" value="1"/>
</dbReference>
<keyword evidence="2 5" id="KW-0812">Transmembrane</keyword>
<reference evidence="7" key="2">
    <citation type="submission" date="2023-01" db="EMBL/GenBank/DDBJ databases">
        <title>Draft genome sequence of Devosia yakushimensis strain NBRC 103855.</title>
        <authorList>
            <person name="Sun Q."/>
            <person name="Mori K."/>
        </authorList>
    </citation>
    <scope>NUCLEOTIDE SEQUENCE</scope>
    <source>
        <strain evidence="7">NBRC 103855</strain>
    </source>
</reference>
<dbReference type="Pfam" id="PF12911">
    <property type="entry name" value="OppC_N"/>
    <property type="match status" value="1"/>
</dbReference>
<evidence type="ECO:0000313" key="8">
    <source>
        <dbReference type="Proteomes" id="UP001161406"/>
    </source>
</evidence>
<sequence length="382" mass="41926">MTESTVLIDPRSDEMIANDQASQWRLMWMAFLRHKLAVASALVVLLFYIIGMFAEFLAPFDPGSTSSPHVYHPPQAIHFIDVDTDGGWALRPYVDAMTMKRDPISLQSNFATDPERKIYLSFFGEGAPYTMWGVLNSNRHFLTTSDPTERFYLFGADRLGRDVLSRTIHGTRVSMSIGLAGVTLSLIIGLVLGGLSGYYGGTLDMVVQRVVELILSLPTIPIWLGLSAAMPQDWPPMTRYLAITAILSLVGWTELARVVRGRFLALRTEDFVVAARLDGGSQSRIIFRHMMPSVLSHVIASVTLAIPAMIIAETALSFLGVGLMPPTISWGVLLKEAQNVRSIAQAPWLFVPGVAVCLAVLSLNFLGDGLRDAADPYANEGR</sequence>
<evidence type="ECO:0000256" key="4">
    <source>
        <dbReference type="ARBA" id="ARBA00023136"/>
    </source>
</evidence>
<dbReference type="PANTHER" id="PTHR43839:SF3">
    <property type="entry name" value="OLIGOPEPTIDE ABC TRANSPORTER, PERMEASE PROTEIN"/>
    <property type="match status" value="1"/>
</dbReference>
<comment type="caution">
    <text evidence="7">The sequence shown here is derived from an EMBL/GenBank/DDBJ whole genome shotgun (WGS) entry which is preliminary data.</text>
</comment>
<dbReference type="InterPro" id="IPR025966">
    <property type="entry name" value="OppC_N"/>
</dbReference>
<dbReference type="InterPro" id="IPR035906">
    <property type="entry name" value="MetI-like_sf"/>
</dbReference>
<feature type="transmembrane region" description="Helical" evidence="5">
    <location>
        <begin position="210"/>
        <end position="228"/>
    </location>
</feature>
<organism evidence="7 8">
    <name type="scientific">Devosia yakushimensis</name>
    <dbReference type="NCBI Taxonomy" id="470028"/>
    <lineage>
        <taxon>Bacteria</taxon>
        <taxon>Pseudomonadati</taxon>
        <taxon>Pseudomonadota</taxon>
        <taxon>Alphaproteobacteria</taxon>
        <taxon>Hyphomicrobiales</taxon>
        <taxon>Devosiaceae</taxon>
        <taxon>Devosia</taxon>
    </lineage>
</organism>
<keyword evidence="5" id="KW-0813">Transport</keyword>
<evidence type="ECO:0000256" key="2">
    <source>
        <dbReference type="ARBA" id="ARBA00022692"/>
    </source>
</evidence>
<dbReference type="SUPFAM" id="SSF161098">
    <property type="entry name" value="MetI-like"/>
    <property type="match status" value="1"/>
</dbReference>
<dbReference type="CDD" id="cd06261">
    <property type="entry name" value="TM_PBP2"/>
    <property type="match status" value="1"/>
</dbReference>
<dbReference type="Proteomes" id="UP001161406">
    <property type="component" value="Unassembled WGS sequence"/>
</dbReference>
<dbReference type="Gene3D" id="1.10.3720.10">
    <property type="entry name" value="MetI-like"/>
    <property type="match status" value="1"/>
</dbReference>
<dbReference type="InterPro" id="IPR000515">
    <property type="entry name" value="MetI-like"/>
</dbReference>
<accession>A0ABQ5ULR8</accession>
<dbReference type="Pfam" id="PF00528">
    <property type="entry name" value="BPD_transp_1"/>
    <property type="match status" value="1"/>
</dbReference>
<feature type="transmembrane region" description="Helical" evidence="5">
    <location>
        <begin position="346"/>
        <end position="366"/>
    </location>
</feature>
<keyword evidence="3 5" id="KW-1133">Transmembrane helix</keyword>
<feature type="transmembrane region" description="Helical" evidence="5">
    <location>
        <begin position="240"/>
        <end position="259"/>
    </location>
</feature>
<feature type="transmembrane region" description="Helical" evidence="5">
    <location>
        <begin position="36"/>
        <end position="58"/>
    </location>
</feature>
<keyword evidence="8" id="KW-1185">Reference proteome</keyword>
<protein>
    <submittedName>
        <fullName evidence="7">Peptide ABC transporter permease</fullName>
    </submittedName>
</protein>
<dbReference type="RefSeq" id="WP_284393935.1">
    <property type="nucleotide sequence ID" value="NZ_BSNG01000003.1"/>
</dbReference>
<name>A0ABQ5ULR8_9HYPH</name>
<dbReference type="EMBL" id="BSNG01000003">
    <property type="protein sequence ID" value="GLQ12130.1"/>
    <property type="molecule type" value="Genomic_DNA"/>
</dbReference>
<evidence type="ECO:0000256" key="3">
    <source>
        <dbReference type="ARBA" id="ARBA00022989"/>
    </source>
</evidence>
<keyword evidence="4 5" id="KW-0472">Membrane</keyword>
<dbReference type="PANTHER" id="PTHR43839">
    <property type="entry name" value="OPPC IN A BINDING PROTEIN-DEPENDENT TRANSPORT SYSTEM"/>
    <property type="match status" value="1"/>
</dbReference>
<evidence type="ECO:0000256" key="1">
    <source>
        <dbReference type="ARBA" id="ARBA00004651"/>
    </source>
</evidence>
<comment type="similarity">
    <text evidence="5">Belongs to the binding-protein-dependent transport system permease family.</text>
</comment>
<feature type="domain" description="ABC transmembrane type-1" evidence="6">
    <location>
        <begin position="171"/>
        <end position="367"/>
    </location>
</feature>
<feature type="transmembrane region" description="Helical" evidence="5">
    <location>
        <begin position="177"/>
        <end position="198"/>
    </location>
</feature>
<evidence type="ECO:0000313" key="7">
    <source>
        <dbReference type="EMBL" id="GLQ12130.1"/>
    </source>
</evidence>